<dbReference type="GeneID" id="4837755"/>
<dbReference type="STRING" id="322104.A3LSN9"/>
<sequence length="532" mass="58493">MVNFKKGGEHITVEEVDDENPIFKEDRNRLSQDLRSRHLQMIAICGVFGTGIFLSSGTVYSLTGAGGCFLAYALVAVVVGINQIAIAEVAALMPTSSAVVRHLEHFVDPAMGFAYGWILWWGASMPGEISAAAVIVSYWTDINGAAWISIIIVLSFASNAYSMRVYGEIEFFFAILKLSLLLGLIIVSIIITSGGGPNHEAIGFRYWRDPDAFLPFLTTGSLGRFAAFWKSLSSVVYSYGGVQSVPTLASEVRYPRRSVFKACKRIFFRVTILMILAAFSLTLIVSPEDKNITSGSGNAKSSPFVVAIKNAGIPALPHIVNAVVLTSAFSAGNNNVVQGTRCLFAMAVKGQAPKIFLKTTKRGIPLNALLLVTLFMPLAFMSVSESAANVFNWFQNLTSSNLLLGWILIGLNHVSMHRAMWAQGYTRADLPHTFPGGQYSGYVSGVISLILLLTGGFTNFVHGHFAIASFFSSYFVIPLTLVLFLFWKFFKKTKYLRPEDVDLNSLFMDVQRNPEPLEEPLRGWRLLTLLWN</sequence>
<evidence type="ECO:0000313" key="8">
    <source>
        <dbReference type="EMBL" id="ABN65606.2"/>
    </source>
</evidence>
<evidence type="ECO:0000256" key="6">
    <source>
        <dbReference type="SAM" id="Phobius"/>
    </source>
</evidence>
<keyword evidence="4 6" id="KW-1133">Transmembrane helix</keyword>
<dbReference type="PIRSF" id="PIRSF006060">
    <property type="entry name" value="AA_transporter"/>
    <property type="match status" value="1"/>
</dbReference>
<keyword evidence="5 6" id="KW-0472">Membrane</keyword>
<comment type="subcellular location">
    <subcellularLocation>
        <location evidence="1">Membrane</location>
        <topology evidence="1">Multi-pass membrane protein</topology>
    </subcellularLocation>
</comment>
<feature type="transmembrane region" description="Helical" evidence="6">
    <location>
        <begin position="169"/>
        <end position="191"/>
    </location>
</feature>
<reference evidence="8 9" key="1">
    <citation type="journal article" date="2007" name="Nat. Biotechnol.">
        <title>Genome sequence of the lignocellulose-bioconverting and xylose-fermenting yeast Pichia stipitis.</title>
        <authorList>
            <person name="Jeffries T.W."/>
            <person name="Grigoriev I.V."/>
            <person name="Grimwood J."/>
            <person name="Laplaza J.M."/>
            <person name="Aerts A."/>
            <person name="Salamov A."/>
            <person name="Schmutz J."/>
            <person name="Lindquist E."/>
            <person name="Dehal P."/>
            <person name="Shapiro H."/>
            <person name="Jin Y.S."/>
            <person name="Passoth V."/>
            <person name="Richardson P.M."/>
        </authorList>
    </citation>
    <scope>NUCLEOTIDE SEQUENCE [LARGE SCALE GENOMIC DNA]</scope>
    <source>
        <strain evidence="9">ATCC 58785 / CBS 6054 / NBRC 10063 / NRRL Y-11545</strain>
    </source>
</reference>
<gene>
    <name evidence="8" type="primary">DIP5.2</name>
    <name evidence="8" type="ORF">PICST_44246</name>
</gene>
<evidence type="ECO:0000256" key="5">
    <source>
        <dbReference type="ARBA" id="ARBA00023136"/>
    </source>
</evidence>
<evidence type="ECO:0000259" key="7">
    <source>
        <dbReference type="Pfam" id="PF00324"/>
    </source>
</evidence>
<feature type="transmembrane region" description="Helical" evidence="6">
    <location>
        <begin position="442"/>
        <end position="461"/>
    </location>
</feature>
<feature type="transmembrane region" description="Helical" evidence="6">
    <location>
        <begin position="266"/>
        <end position="285"/>
    </location>
</feature>
<evidence type="ECO:0000313" key="9">
    <source>
        <dbReference type="Proteomes" id="UP000002258"/>
    </source>
</evidence>
<keyword evidence="9" id="KW-1185">Reference proteome</keyword>
<dbReference type="AlphaFoldDB" id="A3LSN9"/>
<dbReference type="EMBL" id="CP000497">
    <property type="protein sequence ID" value="ABN65606.2"/>
    <property type="molecule type" value="Genomic_DNA"/>
</dbReference>
<dbReference type="OMA" id="VHWINIE"/>
<feature type="transmembrane region" description="Helical" evidence="6">
    <location>
        <begin position="403"/>
        <end position="421"/>
    </location>
</feature>
<accession>A3LSN9</accession>
<feature type="transmembrane region" description="Helical" evidence="6">
    <location>
        <begin position="467"/>
        <end position="487"/>
    </location>
</feature>
<dbReference type="PANTHER" id="PTHR43341">
    <property type="entry name" value="AMINO ACID PERMEASE"/>
    <property type="match status" value="1"/>
</dbReference>
<dbReference type="RefSeq" id="XP_001383635.2">
    <property type="nucleotide sequence ID" value="XM_001383598.1"/>
</dbReference>
<dbReference type="Pfam" id="PF00324">
    <property type="entry name" value="AA_permease"/>
    <property type="match status" value="1"/>
</dbReference>
<dbReference type="HOGENOM" id="CLU_007946_12_1_1"/>
<dbReference type="KEGG" id="pic:PICST_44246"/>
<comment type="similarity">
    <text evidence="2">Belongs to the amino acid-polyamine-organocation (APC) superfamily. YAT (TC 2.A.3.10) family.</text>
</comment>
<proteinExistence type="inferred from homology"/>
<dbReference type="Proteomes" id="UP000002258">
    <property type="component" value="Chromosome 3"/>
</dbReference>
<evidence type="ECO:0000256" key="3">
    <source>
        <dbReference type="ARBA" id="ARBA00022692"/>
    </source>
</evidence>
<dbReference type="GO" id="GO:0015171">
    <property type="term" value="F:amino acid transmembrane transporter activity"/>
    <property type="evidence" value="ECO:0007669"/>
    <property type="project" value="TreeGrafter"/>
</dbReference>
<dbReference type="InterPro" id="IPR050524">
    <property type="entry name" value="APC_YAT"/>
</dbReference>
<feature type="transmembrane region" description="Helical" evidence="6">
    <location>
        <begin position="364"/>
        <end position="383"/>
    </location>
</feature>
<organism evidence="8 9">
    <name type="scientific">Scheffersomyces stipitis (strain ATCC 58785 / CBS 6054 / NBRC 10063 / NRRL Y-11545)</name>
    <name type="common">Yeast</name>
    <name type="synonym">Pichia stipitis</name>
    <dbReference type="NCBI Taxonomy" id="322104"/>
    <lineage>
        <taxon>Eukaryota</taxon>
        <taxon>Fungi</taxon>
        <taxon>Dikarya</taxon>
        <taxon>Ascomycota</taxon>
        <taxon>Saccharomycotina</taxon>
        <taxon>Pichiomycetes</taxon>
        <taxon>Debaryomycetaceae</taxon>
        <taxon>Scheffersomyces</taxon>
    </lineage>
</organism>
<dbReference type="eggNOG" id="KOG1286">
    <property type="taxonomic scope" value="Eukaryota"/>
</dbReference>
<dbReference type="Gene3D" id="1.20.1740.10">
    <property type="entry name" value="Amino acid/polyamine transporter I"/>
    <property type="match status" value="1"/>
</dbReference>
<protein>
    <submittedName>
        <fullName evidence="8">Dicarboxylic amino acid permease</fullName>
    </submittedName>
</protein>
<feature type="transmembrane region" description="Helical" evidence="6">
    <location>
        <begin position="69"/>
        <end position="93"/>
    </location>
</feature>
<feature type="transmembrane region" description="Helical" evidence="6">
    <location>
        <begin position="129"/>
        <end position="157"/>
    </location>
</feature>
<keyword evidence="3 6" id="KW-0812">Transmembrane</keyword>
<dbReference type="PANTHER" id="PTHR43341:SF18">
    <property type="entry name" value="AMINO ACID PERMEASE_ SLC12A DOMAIN-CONTAINING PROTEIN"/>
    <property type="match status" value="1"/>
</dbReference>
<dbReference type="OrthoDB" id="3900342at2759"/>
<evidence type="ECO:0000256" key="4">
    <source>
        <dbReference type="ARBA" id="ARBA00022989"/>
    </source>
</evidence>
<evidence type="ECO:0000256" key="1">
    <source>
        <dbReference type="ARBA" id="ARBA00004141"/>
    </source>
</evidence>
<dbReference type="GO" id="GO:0016020">
    <property type="term" value="C:membrane"/>
    <property type="evidence" value="ECO:0007669"/>
    <property type="project" value="UniProtKB-SubCell"/>
</dbReference>
<feature type="domain" description="Amino acid permease/ SLC12A" evidence="7">
    <location>
        <begin position="38"/>
        <end position="494"/>
    </location>
</feature>
<evidence type="ECO:0000256" key="2">
    <source>
        <dbReference type="ARBA" id="ARBA00006983"/>
    </source>
</evidence>
<dbReference type="InterPro" id="IPR004841">
    <property type="entry name" value="AA-permease/SLC12A_dom"/>
</dbReference>
<dbReference type="InParanoid" id="A3LSN9"/>
<feature type="transmembrane region" description="Helical" evidence="6">
    <location>
        <begin position="39"/>
        <end position="63"/>
    </location>
</feature>
<name>A3LSN9_PICST</name>